<accession>A0A1G9SQD6</accession>
<feature type="transmembrane region" description="Helical" evidence="1">
    <location>
        <begin position="123"/>
        <end position="141"/>
    </location>
</feature>
<organism evidence="4 5">
    <name type="scientific">Kriegella aquimaris</name>
    <dbReference type="NCBI Taxonomy" id="192904"/>
    <lineage>
        <taxon>Bacteria</taxon>
        <taxon>Pseudomonadati</taxon>
        <taxon>Bacteroidota</taxon>
        <taxon>Flavobacteriia</taxon>
        <taxon>Flavobacteriales</taxon>
        <taxon>Flavobacteriaceae</taxon>
        <taxon>Kriegella</taxon>
    </lineage>
</organism>
<dbReference type="OrthoDB" id="1099022at2"/>
<feature type="domain" description="Cytochrome C Planctomycete-type" evidence="2">
    <location>
        <begin position="195"/>
        <end position="251"/>
    </location>
</feature>
<feature type="domain" description="DUF2231" evidence="3">
    <location>
        <begin position="24"/>
        <end position="144"/>
    </location>
</feature>
<evidence type="ECO:0000313" key="5">
    <source>
        <dbReference type="Proteomes" id="UP000199440"/>
    </source>
</evidence>
<dbReference type="STRING" id="192904.SAMN04488514_10840"/>
<feature type="transmembrane region" description="Helical" evidence="1">
    <location>
        <begin position="91"/>
        <end position="111"/>
    </location>
</feature>
<evidence type="ECO:0000259" key="3">
    <source>
        <dbReference type="Pfam" id="PF09990"/>
    </source>
</evidence>
<evidence type="ECO:0000313" key="4">
    <source>
        <dbReference type="EMBL" id="SDM37075.1"/>
    </source>
</evidence>
<dbReference type="SUPFAM" id="SSF52047">
    <property type="entry name" value="RNI-like"/>
    <property type="match status" value="1"/>
</dbReference>
<sequence>MLGILSSIGFLDDPADIFIFLGRLHPLVVHLPIGFLFLAALAQLASTKPKFQAITPFISYVWALGALSAFFAVVFGYFLSLSGDYEPDTLFWHKWMGVGVLLFSIACYYITKKTTKPFLYTKWFFTGLVTVSVFITGHLGGNLTHGSTYLLEYAPNTIRGLAGMPPKVEPRKKVTELDSADVFLDLISPMLDSKCTSCHNAGKKKGKLKLTTYNEILKGGEGGEVVIPGDALNSELFKRISLPEDHDDFMPSEGKRPLTDNEVKLIEWWIKVGAPPDGYFTQLNPEKEVIAMAENFFGLDRENQLYGRTVVAPDKVVVDSLRSRGFVLNRLMKDNYFMGANFSLSERKLELSDVELLVQLKEQLIWLDISNSNVQDAHLEKIGQLENLVRLDVSGNAITDAGLNHLVGLKNLESLNLFDTDISDGALIAIPKLKALQKVYLWQTKISPEGISKLRKEHSDLKIVSERE</sequence>
<dbReference type="AlphaFoldDB" id="A0A1G9SQD6"/>
<dbReference type="EMBL" id="FNGV01000008">
    <property type="protein sequence ID" value="SDM37075.1"/>
    <property type="molecule type" value="Genomic_DNA"/>
</dbReference>
<evidence type="ECO:0000259" key="2">
    <source>
        <dbReference type="Pfam" id="PF07635"/>
    </source>
</evidence>
<dbReference type="Gene3D" id="3.80.10.10">
    <property type="entry name" value="Ribonuclease Inhibitor"/>
    <property type="match status" value="1"/>
</dbReference>
<keyword evidence="1" id="KW-1133">Transmembrane helix</keyword>
<dbReference type="Pfam" id="PF13855">
    <property type="entry name" value="LRR_8"/>
    <property type="match status" value="1"/>
</dbReference>
<dbReference type="RefSeq" id="WP_089891314.1">
    <property type="nucleotide sequence ID" value="NZ_FNGV01000008.1"/>
</dbReference>
<dbReference type="Pfam" id="PF07635">
    <property type="entry name" value="PSCyt1"/>
    <property type="match status" value="1"/>
</dbReference>
<name>A0A1G9SQD6_9FLAO</name>
<proteinExistence type="predicted"/>
<dbReference type="PANTHER" id="PTHR35889">
    <property type="entry name" value="CYCLOINULO-OLIGOSACCHARIDE FRUCTANOTRANSFERASE-RELATED"/>
    <property type="match status" value="1"/>
</dbReference>
<feature type="transmembrane region" description="Helical" evidence="1">
    <location>
        <begin position="57"/>
        <end position="79"/>
    </location>
</feature>
<dbReference type="Proteomes" id="UP000199440">
    <property type="component" value="Unassembled WGS sequence"/>
</dbReference>
<dbReference type="InterPro" id="IPR001611">
    <property type="entry name" value="Leu-rich_rpt"/>
</dbReference>
<gene>
    <name evidence="4" type="ORF">SAMN04488514_10840</name>
</gene>
<dbReference type="InterPro" id="IPR019251">
    <property type="entry name" value="DUF2231_TM"/>
</dbReference>
<protein>
    <submittedName>
        <fullName evidence="4">Uncharacterized membrane protein</fullName>
    </submittedName>
</protein>
<keyword evidence="1" id="KW-0812">Transmembrane</keyword>
<feature type="transmembrane region" description="Helical" evidence="1">
    <location>
        <begin position="27"/>
        <end position="45"/>
    </location>
</feature>
<keyword evidence="1" id="KW-0472">Membrane</keyword>
<dbReference type="InterPro" id="IPR032675">
    <property type="entry name" value="LRR_dom_sf"/>
</dbReference>
<evidence type="ECO:0000256" key="1">
    <source>
        <dbReference type="SAM" id="Phobius"/>
    </source>
</evidence>
<dbReference type="PANTHER" id="PTHR35889:SF3">
    <property type="entry name" value="F-BOX DOMAIN-CONTAINING PROTEIN"/>
    <property type="match status" value="1"/>
</dbReference>
<dbReference type="InterPro" id="IPR011429">
    <property type="entry name" value="Cyt_c_Planctomycete-type"/>
</dbReference>
<reference evidence="4 5" key="1">
    <citation type="submission" date="2016-10" db="EMBL/GenBank/DDBJ databases">
        <authorList>
            <person name="de Groot N.N."/>
        </authorList>
    </citation>
    <scope>NUCLEOTIDE SEQUENCE [LARGE SCALE GENOMIC DNA]</scope>
    <source>
        <strain evidence="4 5">DSM 19886</strain>
    </source>
</reference>
<keyword evidence="5" id="KW-1185">Reference proteome</keyword>
<dbReference type="Pfam" id="PF09990">
    <property type="entry name" value="DUF2231"/>
    <property type="match status" value="1"/>
</dbReference>